<dbReference type="InterPro" id="IPR003511">
    <property type="entry name" value="HORMA_dom"/>
</dbReference>
<dbReference type="OMA" id="KEEQTWI"/>
<organism evidence="4 5">
    <name type="scientific">Epicoccum nigrum</name>
    <name type="common">Soil fungus</name>
    <name type="synonym">Epicoccum purpurascens</name>
    <dbReference type="NCBI Taxonomy" id="105696"/>
    <lineage>
        <taxon>Eukaryota</taxon>
        <taxon>Fungi</taxon>
        <taxon>Dikarya</taxon>
        <taxon>Ascomycota</taxon>
        <taxon>Pezizomycotina</taxon>
        <taxon>Dothideomycetes</taxon>
        <taxon>Pleosporomycetidae</taxon>
        <taxon>Pleosporales</taxon>
        <taxon>Pleosporineae</taxon>
        <taxon>Didymellaceae</taxon>
        <taxon>Epicoccum</taxon>
    </lineage>
</organism>
<dbReference type="Gene3D" id="3.30.900.10">
    <property type="entry name" value="HORMA domain"/>
    <property type="match status" value="1"/>
</dbReference>
<evidence type="ECO:0000313" key="5">
    <source>
        <dbReference type="Proteomes" id="UP000193240"/>
    </source>
</evidence>
<dbReference type="InterPro" id="IPR045091">
    <property type="entry name" value="Mad2-like"/>
</dbReference>
<dbReference type="SUPFAM" id="SSF56019">
    <property type="entry name" value="The spindle assembly checkpoint protein mad2"/>
    <property type="match status" value="1"/>
</dbReference>
<dbReference type="STRING" id="105696.A0A1Y2M0P2"/>
<comment type="similarity">
    <text evidence="1">Belongs to the MAD2 family.</text>
</comment>
<sequence>MAGATYVETLDAFTNFLTAYVHTILYLRSLYPRTSFVHSRFHNTSAYQSRHPLVCEWIRDAIDAVRYELLEGTVSRIGIVIFSYGSGSKDGNRKNGQSDGTGDVQIMERFMIDVSAFPVIDKEDRNAVLEWASRPSSQASLLSDLEEDVAEGNKAGGRDGTPSYERGNDNSEAPAFDLGVDTNLAEQMRAALISLTTRCAQLKPLPEKCSFNIAMELKDEADVDPPIRHPQAWIPVQPSLQKTGRKPIRHAAVEDEDEVGLTQESKDPEDKGTVGKDLGGIRFTPIRTVEAGTFRFETWVEEGRAKLRETEEQGKGKSAASSDIPKINLEKSKFSFSASSGDSIKM</sequence>
<dbReference type="InterPro" id="IPR036570">
    <property type="entry name" value="HORMA_dom_sf"/>
</dbReference>
<evidence type="ECO:0000256" key="1">
    <source>
        <dbReference type="ARBA" id="ARBA00010348"/>
    </source>
</evidence>
<evidence type="ECO:0000259" key="3">
    <source>
        <dbReference type="PROSITE" id="PS50815"/>
    </source>
</evidence>
<evidence type="ECO:0000313" key="4">
    <source>
        <dbReference type="EMBL" id="OSS49581.1"/>
    </source>
</evidence>
<dbReference type="PANTHER" id="PTHR11842">
    <property type="entry name" value="MITOTIC SPINDLE ASSEMBLY CHECKPOINT PROTEIN MAD2"/>
    <property type="match status" value="1"/>
</dbReference>
<dbReference type="GO" id="GO:0016035">
    <property type="term" value="C:zeta DNA polymerase complex"/>
    <property type="evidence" value="ECO:0007669"/>
    <property type="project" value="TreeGrafter"/>
</dbReference>
<dbReference type="PROSITE" id="PS50815">
    <property type="entry name" value="HORMA"/>
    <property type="match status" value="1"/>
</dbReference>
<feature type="region of interest" description="Disordered" evidence="2">
    <location>
        <begin position="140"/>
        <end position="175"/>
    </location>
</feature>
<dbReference type="InParanoid" id="A0A1Y2M0P2"/>
<protein>
    <recommendedName>
        <fullName evidence="3">HORMA domain-containing protein</fullName>
    </recommendedName>
</protein>
<gene>
    <name evidence="4" type="ORF">B5807_06267</name>
</gene>
<dbReference type="Proteomes" id="UP000193240">
    <property type="component" value="Unassembled WGS sequence"/>
</dbReference>
<feature type="compositionally biased region" description="Basic and acidic residues" evidence="2">
    <location>
        <begin position="264"/>
        <end position="274"/>
    </location>
</feature>
<keyword evidence="5" id="KW-1185">Reference proteome</keyword>
<feature type="domain" description="HORMA" evidence="3">
    <location>
        <begin position="7"/>
        <end position="276"/>
    </location>
</feature>
<dbReference type="Pfam" id="PF02301">
    <property type="entry name" value="HORMA"/>
    <property type="match status" value="1"/>
</dbReference>
<dbReference type="AlphaFoldDB" id="A0A1Y2M0P2"/>
<proteinExistence type="inferred from homology"/>
<dbReference type="PANTHER" id="PTHR11842:SF10">
    <property type="entry name" value="MITOTIC SPINDLE ASSEMBLY CHECKPOINT PROTEIN MAD2B"/>
    <property type="match status" value="1"/>
</dbReference>
<accession>A0A1Y2M0P2</accession>
<dbReference type="EMBL" id="KZ107843">
    <property type="protein sequence ID" value="OSS49581.1"/>
    <property type="molecule type" value="Genomic_DNA"/>
</dbReference>
<feature type="region of interest" description="Disordered" evidence="2">
    <location>
        <begin position="252"/>
        <end position="278"/>
    </location>
</feature>
<name>A0A1Y2M0P2_EPING</name>
<reference evidence="4 5" key="1">
    <citation type="journal article" date="2017" name="Genome Announc.">
        <title>Genome sequence of the saprophytic ascomycete Epicoccum nigrum ICMP 19927 strain isolated from New Zealand.</title>
        <authorList>
            <person name="Fokin M."/>
            <person name="Fleetwood D."/>
            <person name="Weir B.S."/>
            <person name="Villas-Boas S.G."/>
        </authorList>
    </citation>
    <scope>NUCLEOTIDE SEQUENCE [LARGE SCALE GENOMIC DNA]</scope>
    <source>
        <strain evidence="4 5">ICMP 19927</strain>
    </source>
</reference>
<evidence type="ECO:0000256" key="2">
    <source>
        <dbReference type="SAM" id="MobiDB-lite"/>
    </source>
</evidence>